<dbReference type="Gene3D" id="1.25.10.90">
    <property type="match status" value="1"/>
</dbReference>
<dbReference type="GeneID" id="81708284"/>
<sequence length="231" mass="25994">MLSVAHLADPGNADFVARLVPHIDPGTIVGARVPALRAYAKESWRERPGEVAEFLQTLPHRLFDENMLHGLLLSQSKDPQQFLDGAEAFLPYIDNWAVCDSMSAKPLRRDLPTLEAAARRWIAAEHLYTRRFGIGVLMEFFLGEAFRPELVELVASVTSQEYYLEMMVAWYLATAVTKQPGTALPWLTQEELAGRLSVSVRRKAIAKCLDATRIPPETKDLLRQVRATLPR</sequence>
<dbReference type="InterPro" id="IPR016024">
    <property type="entry name" value="ARM-type_fold"/>
</dbReference>
<reference evidence="1 2" key="1">
    <citation type="submission" date="2017-12" db="EMBL/GenBank/DDBJ databases">
        <title>Phylogenetic diversity of female urinary microbiome.</title>
        <authorList>
            <person name="Thomas-White K."/>
            <person name="Wolfe A.J."/>
        </authorList>
    </citation>
    <scope>NUCLEOTIDE SEQUENCE [LARGE SCALE GENOMIC DNA]</scope>
    <source>
        <strain evidence="1 2">UMB0319</strain>
    </source>
</reference>
<accession>A0A2I1KTX9</accession>
<comment type="caution">
    <text evidence="1">The sequence shown here is derived from an EMBL/GenBank/DDBJ whole genome shotgun (WGS) entry which is preliminary data.</text>
</comment>
<dbReference type="PANTHER" id="PTHR34070:SF1">
    <property type="entry name" value="DNA ALKYLATION REPAIR PROTEIN"/>
    <property type="match status" value="1"/>
</dbReference>
<gene>
    <name evidence="1" type="ORF">CYJ26_04965</name>
</gene>
<evidence type="ECO:0000313" key="1">
    <source>
        <dbReference type="EMBL" id="PKY99057.1"/>
    </source>
</evidence>
<dbReference type="EMBL" id="PKHA01000003">
    <property type="protein sequence ID" value="PKY99057.1"/>
    <property type="molecule type" value="Genomic_DNA"/>
</dbReference>
<dbReference type="SUPFAM" id="SSF48371">
    <property type="entry name" value="ARM repeat"/>
    <property type="match status" value="1"/>
</dbReference>
<name>A0A2I1KTX9_9ACTO</name>
<dbReference type="RefSeq" id="WP_101638063.1">
    <property type="nucleotide sequence ID" value="NZ_JADNGB010000007.1"/>
</dbReference>
<dbReference type="Pfam" id="PF08713">
    <property type="entry name" value="DNA_alkylation"/>
    <property type="match status" value="1"/>
</dbReference>
<dbReference type="PANTHER" id="PTHR34070">
    <property type="entry name" value="ARMADILLO-TYPE FOLD"/>
    <property type="match status" value="1"/>
</dbReference>
<proteinExistence type="predicted"/>
<organism evidence="1 2">
    <name type="scientific">Actinomyces urogenitalis</name>
    <dbReference type="NCBI Taxonomy" id="103621"/>
    <lineage>
        <taxon>Bacteria</taxon>
        <taxon>Bacillati</taxon>
        <taxon>Actinomycetota</taxon>
        <taxon>Actinomycetes</taxon>
        <taxon>Actinomycetales</taxon>
        <taxon>Actinomycetaceae</taxon>
        <taxon>Actinomyces</taxon>
    </lineage>
</organism>
<evidence type="ECO:0000313" key="2">
    <source>
        <dbReference type="Proteomes" id="UP000234778"/>
    </source>
</evidence>
<dbReference type="CDD" id="cd06561">
    <property type="entry name" value="AlkD_like"/>
    <property type="match status" value="1"/>
</dbReference>
<dbReference type="Proteomes" id="UP000234778">
    <property type="component" value="Unassembled WGS sequence"/>
</dbReference>
<dbReference type="InterPro" id="IPR014825">
    <property type="entry name" value="DNA_alkylation"/>
</dbReference>
<protein>
    <submittedName>
        <fullName evidence="1">DNA alkylation repair protein</fullName>
    </submittedName>
</protein>
<dbReference type="AlphaFoldDB" id="A0A2I1KTX9"/>